<keyword evidence="6" id="KW-1185">Reference proteome</keyword>
<gene>
    <name evidence="5" type="primary">Asnsd1</name>
    <name evidence="5" type="ORF">Anas_07809</name>
</gene>
<dbReference type="InterPro" id="IPR029055">
    <property type="entry name" value="Ntn_hydrolases_N"/>
</dbReference>
<dbReference type="InterPro" id="IPR051857">
    <property type="entry name" value="Asn_synthetase_domain"/>
</dbReference>
<sequence>MCGISFILSSSEDVIKKDELFSSLLNYRGPDYSSSQYVQLDEQLSCVFRGSVLWMQGESLEGQPVCNESGDIFLWNGDQFNNEEPNVESDTMSLFRKLERKSGEEFVSVLSTVEGPWSFIYYDNCQKKIYFGRDIFGRHSLLWSGLLGNDQGFILTSVARRQDYLKEVPALGIYEAEIDSLNNIEKKISLYPFSHVTAEQLLIEDLINVKIFNSKVAHGIKVPLCKDIPSSSVIEELKSYSPVLDDQNLPLLSKYMSSEISLFNKAFEKSIEKRIKACPNKCINCTKSLEVCCHSKYAVLFSGGLDSALIALYVNKCLPENESIDLLNVSFECQRHQVSNSKKRSRNVEVITDFNSPDRLSGLACLKELEKINCKRKWNFVEIDISCEELKAERSNIISHLVAPHSSVLDDSIGCALYFCGRGIGRLRNSLYTSPARVVFSGLGADEQLAGYSRHRAKFNEFGWEGLLNEINLEVTRIHQRNCGRDDRVLSHHGRSTRFPYLDEGVVTCLNSFPIWKKANLYLPRGVGEKILLRTIAANESLFTASKLPKRAIQFGSRIAKLENSKEKGNDLCERIQEFRNIEDWLSGFFALKNVQHSLRTLLH</sequence>
<dbReference type="PANTHER" id="PTHR45937">
    <property type="entry name" value="ASPARAGINE SYNTHETASE DOMAIN-CONTAINING PROTEIN 1"/>
    <property type="match status" value="1"/>
</dbReference>
<keyword evidence="2" id="KW-0061">Asparagine biosynthesis</keyword>
<keyword evidence="3" id="KW-0315">Glutamine amidotransferase</keyword>
<accession>A0A5N5SLZ9</accession>
<dbReference type="Proteomes" id="UP000326759">
    <property type="component" value="Unassembled WGS sequence"/>
</dbReference>
<dbReference type="SUPFAM" id="SSF56235">
    <property type="entry name" value="N-terminal nucleophile aminohydrolases (Ntn hydrolases)"/>
    <property type="match status" value="1"/>
</dbReference>
<evidence type="ECO:0000259" key="4">
    <source>
        <dbReference type="Pfam" id="PF00733"/>
    </source>
</evidence>
<dbReference type="OrthoDB" id="10252281at2759"/>
<dbReference type="GO" id="GO:0004066">
    <property type="term" value="F:asparagine synthase (glutamine-hydrolyzing) activity"/>
    <property type="evidence" value="ECO:0007669"/>
    <property type="project" value="InterPro"/>
</dbReference>
<dbReference type="EMBL" id="SEYY01023622">
    <property type="protein sequence ID" value="KAB7494738.1"/>
    <property type="molecule type" value="Genomic_DNA"/>
</dbReference>
<dbReference type="GO" id="GO:0006529">
    <property type="term" value="P:asparagine biosynthetic process"/>
    <property type="evidence" value="ECO:0007669"/>
    <property type="project" value="UniProtKB-KW"/>
</dbReference>
<dbReference type="Pfam" id="PF00733">
    <property type="entry name" value="Asn_synthase"/>
    <property type="match status" value="1"/>
</dbReference>
<dbReference type="InterPro" id="IPR001962">
    <property type="entry name" value="Asn_synthase"/>
</dbReference>
<organism evidence="5 6">
    <name type="scientific">Armadillidium nasatum</name>
    <dbReference type="NCBI Taxonomy" id="96803"/>
    <lineage>
        <taxon>Eukaryota</taxon>
        <taxon>Metazoa</taxon>
        <taxon>Ecdysozoa</taxon>
        <taxon>Arthropoda</taxon>
        <taxon>Crustacea</taxon>
        <taxon>Multicrustacea</taxon>
        <taxon>Malacostraca</taxon>
        <taxon>Eumalacostraca</taxon>
        <taxon>Peracarida</taxon>
        <taxon>Isopoda</taxon>
        <taxon>Oniscidea</taxon>
        <taxon>Crinocheta</taxon>
        <taxon>Armadillidiidae</taxon>
        <taxon>Armadillidium</taxon>
    </lineage>
</organism>
<dbReference type="Gene3D" id="3.40.50.620">
    <property type="entry name" value="HUPs"/>
    <property type="match status" value="1"/>
</dbReference>
<evidence type="ECO:0000256" key="1">
    <source>
        <dbReference type="ARBA" id="ARBA00022605"/>
    </source>
</evidence>
<feature type="domain" description="Asparagine synthetase" evidence="4">
    <location>
        <begin position="296"/>
        <end position="460"/>
    </location>
</feature>
<evidence type="ECO:0000313" key="5">
    <source>
        <dbReference type="EMBL" id="KAB7494738.1"/>
    </source>
</evidence>
<dbReference type="PANTHER" id="PTHR45937:SF1">
    <property type="entry name" value="ASPARAGINE SYNTHETASE DOMAIN-CONTAINING PROTEIN 1"/>
    <property type="match status" value="1"/>
</dbReference>
<dbReference type="SUPFAM" id="SSF52402">
    <property type="entry name" value="Adenine nucleotide alpha hydrolases-like"/>
    <property type="match status" value="1"/>
</dbReference>
<name>A0A5N5SLZ9_9CRUS</name>
<protein>
    <submittedName>
        <fullName evidence="5">Asparagine synthetase domain-containing protein 1</fullName>
    </submittedName>
</protein>
<dbReference type="InterPro" id="IPR014729">
    <property type="entry name" value="Rossmann-like_a/b/a_fold"/>
</dbReference>
<evidence type="ECO:0000256" key="2">
    <source>
        <dbReference type="ARBA" id="ARBA00022888"/>
    </source>
</evidence>
<evidence type="ECO:0000256" key="3">
    <source>
        <dbReference type="ARBA" id="ARBA00022962"/>
    </source>
</evidence>
<dbReference type="AlphaFoldDB" id="A0A5N5SLZ9"/>
<dbReference type="Gene3D" id="3.60.20.10">
    <property type="entry name" value="Glutamine Phosphoribosylpyrophosphate, subunit 1, domain 1"/>
    <property type="match status" value="1"/>
</dbReference>
<keyword evidence="1" id="KW-0028">Amino-acid biosynthesis</keyword>
<comment type="caution">
    <text evidence="5">The sequence shown here is derived from an EMBL/GenBank/DDBJ whole genome shotgun (WGS) entry which is preliminary data.</text>
</comment>
<dbReference type="CDD" id="cd01991">
    <property type="entry name" value="Asn_synthase_B_C"/>
    <property type="match status" value="1"/>
</dbReference>
<proteinExistence type="predicted"/>
<evidence type="ECO:0000313" key="6">
    <source>
        <dbReference type="Proteomes" id="UP000326759"/>
    </source>
</evidence>
<reference evidence="5 6" key="1">
    <citation type="journal article" date="2019" name="PLoS Biol.">
        <title>Sex chromosomes control vertical transmission of feminizing Wolbachia symbionts in an isopod.</title>
        <authorList>
            <person name="Becking T."/>
            <person name="Chebbi M.A."/>
            <person name="Giraud I."/>
            <person name="Moumen B."/>
            <person name="Laverre T."/>
            <person name="Caubet Y."/>
            <person name="Peccoud J."/>
            <person name="Gilbert C."/>
            <person name="Cordaux R."/>
        </authorList>
    </citation>
    <scope>NUCLEOTIDE SEQUENCE [LARGE SCALE GENOMIC DNA]</scope>
    <source>
        <strain evidence="5">ANa2</strain>
        <tissue evidence="5">Whole body excluding digestive tract and cuticle</tissue>
    </source>
</reference>